<dbReference type="EMBL" id="KN837105">
    <property type="protein sequence ID" value="KIJ46755.1"/>
    <property type="molecule type" value="Genomic_DNA"/>
</dbReference>
<name>A0A0C9UUK9_SPHS4</name>
<evidence type="ECO:0000256" key="2">
    <source>
        <dbReference type="SAM" id="MobiDB-lite"/>
    </source>
</evidence>
<proteinExistence type="predicted"/>
<protein>
    <recommendedName>
        <fullName evidence="5">Integrase catalytic domain-containing protein</fullName>
    </recommendedName>
</protein>
<feature type="coiled-coil region" evidence="1">
    <location>
        <begin position="345"/>
        <end position="372"/>
    </location>
</feature>
<evidence type="ECO:0000313" key="3">
    <source>
        <dbReference type="EMBL" id="KIJ46755.1"/>
    </source>
</evidence>
<organism evidence="3 4">
    <name type="scientific">Sphaerobolus stellatus (strain SS14)</name>
    <dbReference type="NCBI Taxonomy" id="990650"/>
    <lineage>
        <taxon>Eukaryota</taxon>
        <taxon>Fungi</taxon>
        <taxon>Dikarya</taxon>
        <taxon>Basidiomycota</taxon>
        <taxon>Agaricomycotina</taxon>
        <taxon>Agaricomycetes</taxon>
        <taxon>Phallomycetidae</taxon>
        <taxon>Geastrales</taxon>
        <taxon>Sphaerobolaceae</taxon>
        <taxon>Sphaerobolus</taxon>
    </lineage>
</organism>
<dbReference type="OrthoDB" id="5392716at2759"/>
<reference evidence="3 4" key="1">
    <citation type="submission" date="2014-06" db="EMBL/GenBank/DDBJ databases">
        <title>Evolutionary Origins and Diversification of the Mycorrhizal Mutualists.</title>
        <authorList>
            <consortium name="DOE Joint Genome Institute"/>
            <consortium name="Mycorrhizal Genomics Consortium"/>
            <person name="Kohler A."/>
            <person name="Kuo A."/>
            <person name="Nagy L.G."/>
            <person name="Floudas D."/>
            <person name="Copeland A."/>
            <person name="Barry K.W."/>
            <person name="Cichocki N."/>
            <person name="Veneault-Fourrey C."/>
            <person name="LaButti K."/>
            <person name="Lindquist E.A."/>
            <person name="Lipzen A."/>
            <person name="Lundell T."/>
            <person name="Morin E."/>
            <person name="Murat C."/>
            <person name="Riley R."/>
            <person name="Ohm R."/>
            <person name="Sun H."/>
            <person name="Tunlid A."/>
            <person name="Henrissat B."/>
            <person name="Grigoriev I.V."/>
            <person name="Hibbett D.S."/>
            <person name="Martin F."/>
        </authorList>
    </citation>
    <scope>NUCLEOTIDE SEQUENCE [LARGE SCALE GENOMIC DNA]</scope>
    <source>
        <strain evidence="3 4">SS14</strain>
    </source>
</reference>
<keyword evidence="1" id="KW-0175">Coiled coil</keyword>
<sequence>MSDSESDAAEELEDSEALPPHLFIPNPHGLNQYTHCPSKDDERTKRLICEYDKQGVKSPEIISQLLWAEHGIRMRTVSRHKKDYNLMNSHMTTETLPDTVKQQLVLDELARDPGRRQGPPLIKEAIRMRTGIDLTRDFVEKEMRFQDPEGFQLRDPTSKRIKRRALVNIGIHEEWSGDGHDKLKRIGLAIYGIRDVWSGKWLGLWVIPDNRLKDAVAYLWLSLVEEYGGLPIQTTTDCGSETTMIYGLGTALREAFFPDFPLKFQFDANVDEFWDNGFIDGIYDPYDDRHISLARWLWSRLVQKEITAWKERFNAHTPRKDPKKVNPSGVSPNIAFALCERYHGINCLRELTEEARKLVSDLKKELRAEELLRFVPPAFAERCEEALASLKIQTLAFTNVWSIFQAMLPLVFEEEL</sequence>
<accession>A0A0C9UUK9</accession>
<feature type="region of interest" description="Disordered" evidence="2">
    <location>
        <begin position="1"/>
        <end position="26"/>
    </location>
</feature>
<dbReference type="AlphaFoldDB" id="A0A0C9UUK9"/>
<dbReference type="PANTHER" id="PTHR46177:SF1">
    <property type="entry name" value="INTEGRASE CATALYTIC DOMAIN-CONTAINING PROTEIN"/>
    <property type="match status" value="1"/>
</dbReference>
<evidence type="ECO:0008006" key="5">
    <source>
        <dbReference type="Google" id="ProtNLM"/>
    </source>
</evidence>
<dbReference type="Proteomes" id="UP000054279">
    <property type="component" value="Unassembled WGS sequence"/>
</dbReference>
<evidence type="ECO:0000313" key="4">
    <source>
        <dbReference type="Proteomes" id="UP000054279"/>
    </source>
</evidence>
<evidence type="ECO:0000256" key="1">
    <source>
        <dbReference type="SAM" id="Coils"/>
    </source>
</evidence>
<dbReference type="HOGENOM" id="CLU_039761_0_1_1"/>
<gene>
    <name evidence="3" type="ORF">M422DRAFT_249480</name>
</gene>
<dbReference type="PANTHER" id="PTHR46177">
    <property type="entry name" value="INTEGRASE CATALYTIC DOMAIN-CONTAINING PROTEIN"/>
    <property type="match status" value="1"/>
</dbReference>
<feature type="compositionally biased region" description="Acidic residues" evidence="2">
    <location>
        <begin position="1"/>
        <end position="16"/>
    </location>
</feature>
<keyword evidence="4" id="KW-1185">Reference proteome</keyword>